<protein>
    <submittedName>
        <fullName evidence="1">Uncharacterized protein</fullName>
    </submittedName>
</protein>
<dbReference type="Proteomes" id="UP001250214">
    <property type="component" value="Unassembled WGS sequence"/>
</dbReference>
<gene>
    <name evidence="1" type="ORF">RIF23_08165</name>
</gene>
<reference evidence="2" key="1">
    <citation type="submission" date="2023-07" db="EMBL/GenBank/DDBJ databases">
        <title>Novel species in the genus Lipingzhangella isolated from Sambhar Salt Lake.</title>
        <authorList>
            <person name="Jiya N."/>
            <person name="Kajale S."/>
            <person name="Sharma A."/>
        </authorList>
    </citation>
    <scope>NUCLEOTIDE SEQUENCE [LARGE SCALE GENOMIC DNA]</scope>
    <source>
        <strain evidence="2">LS1_29</strain>
    </source>
</reference>
<comment type="caution">
    <text evidence="1">The sequence shown here is derived from an EMBL/GenBank/DDBJ whole genome shotgun (WGS) entry which is preliminary data.</text>
</comment>
<organism evidence="1 2">
    <name type="scientific">Lipingzhangella rawalii</name>
    <dbReference type="NCBI Taxonomy" id="2055835"/>
    <lineage>
        <taxon>Bacteria</taxon>
        <taxon>Bacillati</taxon>
        <taxon>Actinomycetota</taxon>
        <taxon>Actinomycetes</taxon>
        <taxon>Streptosporangiales</taxon>
        <taxon>Nocardiopsidaceae</taxon>
        <taxon>Lipingzhangella</taxon>
    </lineage>
</organism>
<evidence type="ECO:0000313" key="1">
    <source>
        <dbReference type="EMBL" id="MDS1270266.1"/>
    </source>
</evidence>
<keyword evidence="2" id="KW-1185">Reference proteome</keyword>
<accession>A0ABU2H4P0</accession>
<sequence>MAEQQLPADWPASVHPPGTEAFEQTAVVWLFEHVPPDYRLHGVLRRYPVALARLAREHVTACLEAARGGYRGARVALRDHLPPPAIEQVMNAYLAEGKRMAATLRSIVVVDEALRNTSGAPEE</sequence>
<proteinExistence type="predicted"/>
<dbReference type="EMBL" id="JAVLVT010000003">
    <property type="protein sequence ID" value="MDS1270266.1"/>
    <property type="molecule type" value="Genomic_DNA"/>
</dbReference>
<dbReference type="RefSeq" id="WP_310911792.1">
    <property type="nucleotide sequence ID" value="NZ_JAVLVT010000003.1"/>
</dbReference>
<name>A0ABU2H4P0_9ACTN</name>
<evidence type="ECO:0000313" key="2">
    <source>
        <dbReference type="Proteomes" id="UP001250214"/>
    </source>
</evidence>